<evidence type="ECO:0000256" key="4">
    <source>
        <dbReference type="ARBA" id="ARBA00021095"/>
    </source>
</evidence>
<keyword evidence="7 15" id="KW-0812">Transmembrane</keyword>
<evidence type="ECO:0000256" key="10">
    <source>
        <dbReference type="ARBA" id="ARBA00022989"/>
    </source>
</evidence>
<dbReference type="InterPro" id="IPR001457">
    <property type="entry name" value="NADH_UbQ/plastoQ_OxRdtase_su6"/>
</dbReference>
<evidence type="ECO:0000256" key="12">
    <source>
        <dbReference type="ARBA" id="ARBA00023128"/>
    </source>
</evidence>
<dbReference type="EC" id="7.1.1.2" evidence="3 15"/>
<comment type="similarity">
    <text evidence="2 15">Belongs to the complex I subunit 6 family.</text>
</comment>
<dbReference type="CTD" id="4541"/>
<keyword evidence="12 15" id="KW-0496">Mitochondrion</keyword>
<evidence type="ECO:0000256" key="5">
    <source>
        <dbReference type="ARBA" id="ARBA00022448"/>
    </source>
</evidence>
<dbReference type="EMBL" id="MN276320">
    <property type="protein sequence ID" value="QRC36800.1"/>
    <property type="molecule type" value="Genomic_DNA"/>
</dbReference>
<evidence type="ECO:0000256" key="3">
    <source>
        <dbReference type="ARBA" id="ARBA00012944"/>
    </source>
</evidence>
<comment type="subcellular location">
    <subcellularLocation>
        <location evidence="1 15">Mitochondrion membrane</location>
        <topology evidence="1 15">Multi-pass membrane protein</topology>
    </subcellularLocation>
</comment>
<name>A0A888VFN6_9ECHI</name>
<dbReference type="InterPro" id="IPR050269">
    <property type="entry name" value="ComplexI_Subunit6"/>
</dbReference>
<dbReference type="GO" id="GO:0031966">
    <property type="term" value="C:mitochondrial membrane"/>
    <property type="evidence" value="ECO:0007669"/>
    <property type="project" value="UniProtKB-SubCell"/>
</dbReference>
<keyword evidence="10 15" id="KW-1133">Transmembrane helix</keyword>
<evidence type="ECO:0000256" key="7">
    <source>
        <dbReference type="ARBA" id="ARBA00022692"/>
    </source>
</evidence>
<evidence type="ECO:0000256" key="1">
    <source>
        <dbReference type="ARBA" id="ARBA00004225"/>
    </source>
</evidence>
<keyword evidence="5 15" id="KW-0813">Transport</keyword>
<reference evidence="16" key="1">
    <citation type="journal article" date="2019" name="Mitochondrial DNA Part B Resour">
        <title>Characterization of the complete mitochondrial genome of Amphioplus laevis (Ophiuroidea, Amphiuridae) with phylogenetic analysis.</title>
        <authorList>
            <person name="Xu Q.Z."/>
            <person name="Li Y.X."/>
            <person name="Dong Y."/>
        </authorList>
    </citation>
    <scope>NUCLEOTIDE SEQUENCE</scope>
</reference>
<comment type="catalytic activity">
    <reaction evidence="14 15">
        <text>a ubiquinone + NADH + 5 H(+)(in) = a ubiquinol + NAD(+) + 4 H(+)(out)</text>
        <dbReference type="Rhea" id="RHEA:29091"/>
        <dbReference type="Rhea" id="RHEA-COMP:9565"/>
        <dbReference type="Rhea" id="RHEA-COMP:9566"/>
        <dbReference type="ChEBI" id="CHEBI:15378"/>
        <dbReference type="ChEBI" id="CHEBI:16389"/>
        <dbReference type="ChEBI" id="CHEBI:17976"/>
        <dbReference type="ChEBI" id="CHEBI:57540"/>
        <dbReference type="ChEBI" id="CHEBI:57945"/>
        <dbReference type="EC" id="7.1.1.2"/>
    </reaction>
</comment>
<dbReference type="InterPro" id="IPR042106">
    <property type="entry name" value="Nuo/plastoQ_OxRdtase_6_NuoJ"/>
</dbReference>
<keyword evidence="9 15" id="KW-0249">Electron transport</keyword>
<feature type="transmembrane region" description="Helical" evidence="15">
    <location>
        <begin position="79"/>
        <end position="98"/>
    </location>
</feature>
<accession>A0A888VFN6</accession>
<keyword evidence="6 15" id="KW-0679">Respiratory chain</keyword>
<evidence type="ECO:0000256" key="11">
    <source>
        <dbReference type="ARBA" id="ARBA00023027"/>
    </source>
</evidence>
<evidence type="ECO:0000256" key="14">
    <source>
        <dbReference type="ARBA" id="ARBA00049551"/>
    </source>
</evidence>
<evidence type="ECO:0000256" key="2">
    <source>
        <dbReference type="ARBA" id="ARBA00005698"/>
    </source>
</evidence>
<dbReference type="RefSeq" id="YP_010120069.1">
    <property type="nucleotide sequence ID" value="NC_056168.1"/>
</dbReference>
<geneLocation type="mitochondrion" evidence="16"/>
<evidence type="ECO:0000313" key="16">
    <source>
        <dbReference type="EMBL" id="QRC36800.1"/>
    </source>
</evidence>
<dbReference type="GO" id="GO:0008137">
    <property type="term" value="F:NADH dehydrogenase (ubiquinone) activity"/>
    <property type="evidence" value="ECO:0007669"/>
    <property type="project" value="UniProtKB-UniRule"/>
</dbReference>
<evidence type="ECO:0000256" key="13">
    <source>
        <dbReference type="ARBA" id="ARBA00023136"/>
    </source>
</evidence>
<dbReference type="PANTHER" id="PTHR11435:SF1">
    <property type="entry name" value="NADH-UBIQUINONE OXIDOREDUCTASE CHAIN 6"/>
    <property type="match status" value="1"/>
</dbReference>
<evidence type="ECO:0000256" key="8">
    <source>
        <dbReference type="ARBA" id="ARBA00022967"/>
    </source>
</evidence>
<evidence type="ECO:0000256" key="9">
    <source>
        <dbReference type="ARBA" id="ARBA00022982"/>
    </source>
</evidence>
<keyword evidence="13 15" id="KW-0472">Membrane</keyword>
<proteinExistence type="inferred from homology"/>
<keyword evidence="11 15" id="KW-0520">NAD</keyword>
<keyword evidence="15" id="KW-0830">Ubiquinone</keyword>
<evidence type="ECO:0000256" key="15">
    <source>
        <dbReference type="RuleBase" id="RU004430"/>
    </source>
</evidence>
<organism evidence="16">
    <name type="scientific">Amphioplus laevis</name>
    <dbReference type="NCBI Taxonomy" id="2806440"/>
    <lineage>
        <taxon>Eukaryota</taxon>
        <taxon>Metazoa</taxon>
        <taxon>Echinodermata</taxon>
        <taxon>Eleutherozoa</taxon>
        <taxon>Asterozoa</taxon>
        <taxon>Ophiuroidea</taxon>
        <taxon>Myophiuroidea</taxon>
        <taxon>Metophiurida</taxon>
        <taxon>Ophintegrida</taxon>
        <taxon>Amphilepidida</taxon>
        <taxon>Ophiurina</taxon>
        <taxon>Gnathophiurina</taxon>
        <taxon>Amphiuroidea</taxon>
        <taxon>Amphiuridae</taxon>
        <taxon>Amphioplus</taxon>
    </lineage>
</organism>
<comment type="function">
    <text evidence="15">Core subunit of the mitochondrial membrane respiratory chain NADH dehydrogenase (Complex I) which catalyzes electron transfer from NADH through the respiratory chain, using ubiquinone as an electron acceptor. Essential for the catalytic activity and assembly of complex I.</text>
</comment>
<evidence type="ECO:0000256" key="6">
    <source>
        <dbReference type="ARBA" id="ARBA00022660"/>
    </source>
</evidence>
<gene>
    <name evidence="16" type="primary">ND6</name>
</gene>
<keyword evidence="8 15" id="KW-1278">Translocase</keyword>
<feature type="transmembrane region" description="Helical" evidence="15">
    <location>
        <begin position="34"/>
        <end position="67"/>
    </location>
</feature>
<protein>
    <recommendedName>
        <fullName evidence="4 15">NADH-ubiquinone oxidoreductase chain 6</fullName>
        <ecNumber evidence="3 15">7.1.1.2</ecNumber>
    </recommendedName>
</protein>
<dbReference type="PANTHER" id="PTHR11435">
    <property type="entry name" value="NADH UBIQUINONE OXIDOREDUCTASE SUBUNIT ND6"/>
    <property type="match status" value="1"/>
</dbReference>
<dbReference type="GeneID" id="65321823"/>
<dbReference type="Pfam" id="PF00499">
    <property type="entry name" value="Oxidored_q3"/>
    <property type="match status" value="1"/>
</dbReference>
<dbReference type="AlphaFoldDB" id="A0A888VFN6"/>
<dbReference type="Gene3D" id="1.20.120.1200">
    <property type="entry name" value="NADH-ubiquinone/plastoquinone oxidoreductase chain 6, subunit NuoJ"/>
    <property type="match status" value="1"/>
</dbReference>
<feature type="transmembrane region" description="Helical" evidence="15">
    <location>
        <begin position="122"/>
        <end position="149"/>
    </location>
</feature>
<sequence length="159" mass="17369">MLMLFISSLILGGLVVFSARSPYYGIFGILLQAISFSGLFCIFGFPFFGLLMILIYVGGMLIIFLFSTVLSAERYPESGWLEVVFFWVSFSLLSYPLVDSWGGELNSLSSLGLGNEAGLGEVFSLFGSLTVLVVVVLLVALMVVLAFGFENSEESLRKL</sequence>